<dbReference type="OrthoDB" id="9797341at2"/>
<organism evidence="8 9">
    <name type="scientific">Pedobacter ginsenosidimutans</name>
    <dbReference type="NCBI Taxonomy" id="687842"/>
    <lineage>
        <taxon>Bacteria</taxon>
        <taxon>Pseudomonadati</taxon>
        <taxon>Bacteroidota</taxon>
        <taxon>Sphingobacteriia</taxon>
        <taxon>Sphingobacteriales</taxon>
        <taxon>Sphingobacteriaceae</taxon>
        <taxon>Pedobacter</taxon>
    </lineage>
</organism>
<dbReference type="GO" id="GO:0006355">
    <property type="term" value="P:regulation of DNA-templated transcription"/>
    <property type="evidence" value="ECO:0007669"/>
    <property type="project" value="InterPro"/>
</dbReference>
<feature type="domain" description="HTH luxR-type" evidence="6">
    <location>
        <begin position="153"/>
        <end position="218"/>
    </location>
</feature>
<dbReference type="InterPro" id="IPR039420">
    <property type="entry name" value="WalR-like"/>
</dbReference>
<dbReference type="EMBL" id="LMZQ01000003">
    <property type="protein sequence ID" value="KRT16972.1"/>
    <property type="molecule type" value="Genomic_DNA"/>
</dbReference>
<dbReference type="InterPro" id="IPR058245">
    <property type="entry name" value="NreC/VraR/RcsB-like_REC"/>
</dbReference>
<dbReference type="InterPro" id="IPR001789">
    <property type="entry name" value="Sig_transdc_resp-reg_receiver"/>
</dbReference>
<dbReference type="PANTHER" id="PTHR43214:SF41">
    <property type="entry name" value="NITRATE_NITRITE RESPONSE REGULATOR PROTEIN NARP"/>
    <property type="match status" value="1"/>
</dbReference>
<dbReference type="Pfam" id="PF00196">
    <property type="entry name" value="GerE"/>
    <property type="match status" value="1"/>
</dbReference>
<feature type="domain" description="Response regulatory" evidence="7">
    <location>
        <begin position="14"/>
        <end position="130"/>
    </location>
</feature>
<accession>A0A0T5VSW1</accession>
<dbReference type="SMART" id="SM00421">
    <property type="entry name" value="HTH_LUXR"/>
    <property type="match status" value="1"/>
</dbReference>
<reference evidence="8 9" key="1">
    <citation type="submission" date="2015-11" db="EMBL/GenBank/DDBJ databases">
        <title>Sequence of Pedobacter ginsenosidimutans.</title>
        <authorList>
            <person name="Carson E."/>
            <person name="Keyser V."/>
            <person name="Newman J."/>
            <person name="Miller J."/>
        </authorList>
    </citation>
    <scope>NUCLEOTIDE SEQUENCE [LARGE SCALE GENOMIC DNA]</scope>
    <source>
        <strain evidence="8 9">KACC 14530</strain>
    </source>
</reference>
<evidence type="ECO:0000313" key="9">
    <source>
        <dbReference type="Proteomes" id="UP000051950"/>
    </source>
</evidence>
<keyword evidence="3" id="KW-0238">DNA-binding</keyword>
<dbReference type="PROSITE" id="PS50043">
    <property type="entry name" value="HTH_LUXR_2"/>
    <property type="match status" value="1"/>
</dbReference>
<dbReference type="SUPFAM" id="SSF46894">
    <property type="entry name" value="C-terminal effector domain of the bipartite response regulators"/>
    <property type="match status" value="1"/>
</dbReference>
<protein>
    <recommendedName>
        <fullName evidence="10">LuxR family transcriptional regulator</fullName>
    </recommendedName>
</protein>
<dbReference type="SMART" id="SM00448">
    <property type="entry name" value="REC"/>
    <property type="match status" value="1"/>
</dbReference>
<evidence type="ECO:0000313" key="8">
    <source>
        <dbReference type="EMBL" id="KRT16972.1"/>
    </source>
</evidence>
<dbReference type="STRING" id="687842.ASU31_04625"/>
<dbReference type="GO" id="GO:0003677">
    <property type="term" value="F:DNA binding"/>
    <property type="evidence" value="ECO:0007669"/>
    <property type="project" value="UniProtKB-KW"/>
</dbReference>
<dbReference type="InterPro" id="IPR016032">
    <property type="entry name" value="Sig_transdc_resp-reg_C-effctor"/>
</dbReference>
<name>A0A0T5VSW1_9SPHI</name>
<dbReference type="AlphaFoldDB" id="A0A0T5VSW1"/>
<evidence type="ECO:0000259" key="6">
    <source>
        <dbReference type="PROSITE" id="PS50043"/>
    </source>
</evidence>
<dbReference type="PROSITE" id="PS50110">
    <property type="entry name" value="RESPONSE_REGULATORY"/>
    <property type="match status" value="1"/>
</dbReference>
<keyword evidence="4" id="KW-0804">Transcription</keyword>
<evidence type="ECO:0000256" key="1">
    <source>
        <dbReference type="ARBA" id="ARBA00022553"/>
    </source>
</evidence>
<evidence type="ECO:0000256" key="5">
    <source>
        <dbReference type="PROSITE-ProRule" id="PRU00169"/>
    </source>
</evidence>
<dbReference type="SUPFAM" id="SSF52172">
    <property type="entry name" value="CheY-like"/>
    <property type="match status" value="1"/>
</dbReference>
<evidence type="ECO:0000259" key="7">
    <source>
        <dbReference type="PROSITE" id="PS50110"/>
    </source>
</evidence>
<feature type="modified residue" description="4-aspartylphosphate" evidence="5">
    <location>
        <position position="65"/>
    </location>
</feature>
<keyword evidence="9" id="KW-1185">Reference proteome</keyword>
<evidence type="ECO:0000256" key="4">
    <source>
        <dbReference type="ARBA" id="ARBA00023163"/>
    </source>
</evidence>
<comment type="caution">
    <text evidence="8">The sequence shown here is derived from an EMBL/GenBank/DDBJ whole genome shotgun (WGS) entry which is preliminary data.</text>
</comment>
<dbReference type="InterPro" id="IPR011006">
    <property type="entry name" value="CheY-like_superfamily"/>
</dbReference>
<dbReference type="PRINTS" id="PR00038">
    <property type="entry name" value="HTHLUXR"/>
</dbReference>
<dbReference type="PANTHER" id="PTHR43214">
    <property type="entry name" value="TWO-COMPONENT RESPONSE REGULATOR"/>
    <property type="match status" value="1"/>
</dbReference>
<evidence type="ECO:0000256" key="2">
    <source>
        <dbReference type="ARBA" id="ARBA00023015"/>
    </source>
</evidence>
<dbReference type="Proteomes" id="UP000051950">
    <property type="component" value="Unassembled WGS sequence"/>
</dbReference>
<keyword evidence="1 5" id="KW-0597">Phosphoprotein</keyword>
<sequence length="220" mass="24962">MVNVLKLNFMEKIKVFLIHDYDALMDSIESILNDSESIVVVGKANSAALAEQLIRTKTPDIVVADVSVCEKVGADLTKLIKREFPKIKVIVLSMQDDFINISKMIKSGATGYLLKNVKFHELHKAITKVMLGETYIQNSITAKFINGYQRENHTEEVNILSPREVEIIRLIAKEYTSADIGRMLFISEHTVETHRKNIWRKTGVKSIVGLLNFAHEHQLI</sequence>
<proteinExistence type="predicted"/>
<evidence type="ECO:0000256" key="3">
    <source>
        <dbReference type="ARBA" id="ARBA00023125"/>
    </source>
</evidence>
<dbReference type="Pfam" id="PF00072">
    <property type="entry name" value="Response_reg"/>
    <property type="match status" value="1"/>
</dbReference>
<gene>
    <name evidence="8" type="ORF">ASU31_04625</name>
</gene>
<dbReference type="GO" id="GO:0000160">
    <property type="term" value="P:phosphorelay signal transduction system"/>
    <property type="evidence" value="ECO:0007669"/>
    <property type="project" value="InterPro"/>
</dbReference>
<dbReference type="CDD" id="cd06170">
    <property type="entry name" value="LuxR_C_like"/>
    <property type="match status" value="1"/>
</dbReference>
<keyword evidence="2" id="KW-0805">Transcription regulation</keyword>
<dbReference type="CDD" id="cd17535">
    <property type="entry name" value="REC_NarL-like"/>
    <property type="match status" value="1"/>
</dbReference>
<dbReference type="Gene3D" id="3.40.50.2300">
    <property type="match status" value="1"/>
</dbReference>
<dbReference type="InterPro" id="IPR000792">
    <property type="entry name" value="Tscrpt_reg_LuxR_C"/>
</dbReference>
<evidence type="ECO:0008006" key="10">
    <source>
        <dbReference type="Google" id="ProtNLM"/>
    </source>
</evidence>